<gene>
    <name evidence="14" type="primary">CD200R1</name>
</gene>
<dbReference type="InterPro" id="IPR013783">
    <property type="entry name" value="Ig-like_fold"/>
</dbReference>
<evidence type="ECO:0000256" key="7">
    <source>
        <dbReference type="ARBA" id="ARBA00023157"/>
    </source>
</evidence>
<evidence type="ECO:0000256" key="5">
    <source>
        <dbReference type="ARBA" id="ARBA00022989"/>
    </source>
</evidence>
<keyword evidence="6 10" id="KW-0472">Membrane</keyword>
<dbReference type="Proteomes" id="UP000694851">
    <property type="component" value="Unplaced"/>
</dbReference>
<dbReference type="InterPro" id="IPR013106">
    <property type="entry name" value="Ig_V-set"/>
</dbReference>
<sequence>MPCTWRTSDLQLLLILTVFLVPECINTGVEGPVIVSNSTQQMGNYSLASCMDDKQNDSKLLPEVNISLHVLVGTKAVLSCPEILLDNVLVTTWEIILRHKPLSIKAYRSDLNETTEVNSTDKRITWAFRPDQNPALLIYPVALTHDGYYRCQMATPNGNFHRGYNLQVLVAPEVTLFRRENGTTECKAVAGKPAAEIFWIPEGNCVPHKKNWDNDTETVWSTCYWEDSNVSTVFCFVSHQTGNKSLSVELSEGASKPQNIRMLCIILSVFIILVIMGSIWLLKISGCRKCKLKKTEGTPAEEDEMQPYASYTEKKNPLYDTTNRVKTSHVLQSEVDGTGLHAFYVTGL</sequence>
<dbReference type="KEGG" id="hai:109387954"/>
<dbReference type="Gene3D" id="2.60.40.10">
    <property type="entry name" value="Immunoglobulins"/>
    <property type="match status" value="2"/>
</dbReference>
<feature type="signal peptide" evidence="11">
    <location>
        <begin position="1"/>
        <end position="27"/>
    </location>
</feature>
<evidence type="ECO:0000256" key="8">
    <source>
        <dbReference type="ARBA" id="ARBA00023170"/>
    </source>
</evidence>
<dbReference type="GO" id="GO:0009897">
    <property type="term" value="C:external side of plasma membrane"/>
    <property type="evidence" value="ECO:0007669"/>
    <property type="project" value="TreeGrafter"/>
</dbReference>
<evidence type="ECO:0000313" key="13">
    <source>
        <dbReference type="Proteomes" id="UP000694851"/>
    </source>
</evidence>
<dbReference type="SUPFAM" id="SSF48726">
    <property type="entry name" value="Immunoglobulin"/>
    <property type="match status" value="2"/>
</dbReference>
<dbReference type="FunFam" id="2.60.40.10:FF:000584">
    <property type="entry name" value="Cell surface glycoprotein CD200 receptor 1"/>
    <property type="match status" value="1"/>
</dbReference>
<reference evidence="14" key="1">
    <citation type="submission" date="2025-08" db="UniProtKB">
        <authorList>
            <consortium name="RefSeq"/>
        </authorList>
    </citation>
    <scope>IDENTIFICATION</scope>
    <source>
        <tissue evidence="14">Muscle</tissue>
    </source>
</reference>
<dbReference type="GeneID" id="109387954"/>
<dbReference type="RefSeq" id="XP_019507761.1">
    <property type="nucleotide sequence ID" value="XM_019652216.1"/>
</dbReference>
<evidence type="ECO:0000256" key="2">
    <source>
        <dbReference type="ARBA" id="ARBA00008215"/>
    </source>
</evidence>
<feature type="chain" id="PRO_5034561402" evidence="11">
    <location>
        <begin position="28"/>
        <end position="348"/>
    </location>
</feature>
<evidence type="ECO:0000256" key="9">
    <source>
        <dbReference type="ARBA" id="ARBA00023180"/>
    </source>
</evidence>
<proteinExistence type="inferred from homology"/>
<comment type="similarity">
    <text evidence="2">Belongs to the CD200R family.</text>
</comment>
<dbReference type="GO" id="GO:0038023">
    <property type="term" value="F:signaling receptor activity"/>
    <property type="evidence" value="ECO:0007669"/>
    <property type="project" value="InterPro"/>
</dbReference>
<organism evidence="13 14">
    <name type="scientific">Hipposideros armiger</name>
    <name type="common">Great Himalayan leaf-nosed bat</name>
    <dbReference type="NCBI Taxonomy" id="186990"/>
    <lineage>
        <taxon>Eukaryota</taxon>
        <taxon>Metazoa</taxon>
        <taxon>Chordata</taxon>
        <taxon>Craniata</taxon>
        <taxon>Vertebrata</taxon>
        <taxon>Euteleostomi</taxon>
        <taxon>Mammalia</taxon>
        <taxon>Eutheria</taxon>
        <taxon>Laurasiatheria</taxon>
        <taxon>Chiroptera</taxon>
        <taxon>Yinpterochiroptera</taxon>
        <taxon>Rhinolophoidea</taxon>
        <taxon>Hipposideridae</taxon>
        <taxon>Hipposideros</taxon>
    </lineage>
</organism>
<dbReference type="InterPro" id="IPR040012">
    <property type="entry name" value="CD200R"/>
</dbReference>
<evidence type="ECO:0000256" key="10">
    <source>
        <dbReference type="SAM" id="Phobius"/>
    </source>
</evidence>
<name>A0A8B7S360_HIPAR</name>
<keyword evidence="13" id="KW-1185">Reference proteome</keyword>
<evidence type="ECO:0000256" key="3">
    <source>
        <dbReference type="ARBA" id="ARBA00022692"/>
    </source>
</evidence>
<dbReference type="AlphaFoldDB" id="A0A8B7S360"/>
<accession>A0A8B7S360</accession>
<keyword evidence="8 14" id="KW-0675">Receptor</keyword>
<evidence type="ECO:0000256" key="4">
    <source>
        <dbReference type="ARBA" id="ARBA00022729"/>
    </source>
</evidence>
<dbReference type="PANTHER" id="PTHR21462">
    <property type="entry name" value="CELL SURFACE GLYCOPROTEIN OX2 RECEPTOR PRECURSOR"/>
    <property type="match status" value="1"/>
</dbReference>
<keyword evidence="4 11" id="KW-0732">Signal</keyword>
<keyword evidence="3 10" id="KW-0812">Transmembrane</keyword>
<evidence type="ECO:0000259" key="12">
    <source>
        <dbReference type="Pfam" id="PF07686"/>
    </source>
</evidence>
<dbReference type="OrthoDB" id="8915654at2759"/>
<protein>
    <submittedName>
        <fullName evidence="14">Cell surface glycoprotein CD200 receptor 1 isoform X1</fullName>
    </submittedName>
</protein>
<feature type="domain" description="Immunoglobulin V-set" evidence="12">
    <location>
        <begin position="66"/>
        <end position="169"/>
    </location>
</feature>
<keyword evidence="7" id="KW-1015">Disulfide bond</keyword>
<dbReference type="PANTHER" id="PTHR21462:SF2">
    <property type="entry name" value="CELL SURFACE GLYCOPROTEIN CD200 RECEPTOR 2"/>
    <property type="match status" value="1"/>
</dbReference>
<dbReference type="CTD" id="131450"/>
<feature type="transmembrane region" description="Helical" evidence="10">
    <location>
        <begin position="260"/>
        <end position="282"/>
    </location>
</feature>
<dbReference type="FunFam" id="2.60.40.10:FF:000769">
    <property type="entry name" value="Cell surface glycoprotein CD200 receptor 1"/>
    <property type="match status" value="1"/>
</dbReference>
<keyword evidence="9" id="KW-0325">Glycoprotein</keyword>
<keyword evidence="5 10" id="KW-1133">Transmembrane helix</keyword>
<evidence type="ECO:0000256" key="11">
    <source>
        <dbReference type="SAM" id="SignalP"/>
    </source>
</evidence>
<evidence type="ECO:0000256" key="6">
    <source>
        <dbReference type="ARBA" id="ARBA00023136"/>
    </source>
</evidence>
<dbReference type="Pfam" id="PF07686">
    <property type="entry name" value="V-set"/>
    <property type="match status" value="1"/>
</dbReference>
<comment type="subcellular location">
    <subcellularLocation>
        <location evidence="1">Membrane</location>
        <topology evidence="1">Single-pass type I membrane protein</topology>
    </subcellularLocation>
</comment>
<dbReference type="InterPro" id="IPR036179">
    <property type="entry name" value="Ig-like_dom_sf"/>
</dbReference>
<evidence type="ECO:0000313" key="14">
    <source>
        <dbReference type="RefSeq" id="XP_019507761.1"/>
    </source>
</evidence>
<evidence type="ECO:0000256" key="1">
    <source>
        <dbReference type="ARBA" id="ARBA00004479"/>
    </source>
</evidence>
<dbReference type="GO" id="GO:0150077">
    <property type="term" value="P:regulation of neuroinflammatory response"/>
    <property type="evidence" value="ECO:0007669"/>
    <property type="project" value="InterPro"/>
</dbReference>